<dbReference type="AlphaFoldDB" id="A0A2P5CK81"/>
<evidence type="ECO:0000256" key="7">
    <source>
        <dbReference type="SAM" id="SignalP"/>
    </source>
</evidence>
<keyword evidence="4" id="KW-0758">Storage protein</keyword>
<keyword evidence="7" id="KW-0732">Signal</keyword>
<comment type="similarity">
    <text evidence="2">Belongs to the 2S seed storage albumins family.</text>
</comment>
<feature type="chain" id="PRO_5015125568" evidence="7">
    <location>
        <begin position="23"/>
        <end position="149"/>
    </location>
</feature>
<proteinExistence type="inferred from homology"/>
<dbReference type="InterPro" id="IPR016140">
    <property type="entry name" value="Bifunc_inhib/LTP/seed_store"/>
</dbReference>
<evidence type="ECO:0000256" key="6">
    <source>
        <dbReference type="ARBA" id="ARBA00023129"/>
    </source>
</evidence>
<feature type="domain" description="Bifunctional inhibitor/plant lipid transfer protein/seed storage helical" evidence="8">
    <location>
        <begin position="45"/>
        <end position="141"/>
    </location>
</feature>
<sequence length="149" mass="17026">MAKLSSSAALIAALLLVAHAAAFRTTITTIETSDNYSEGGSRRECRQQVQGRDLSHCRMFMMDEMRRGGGGGRRDDELVNYSQHLDQCCNQLRQINERCRCEGLRMEIERQQGQMGRQDMREMMRTAENIPSMCRMGPSSCEFESPYLF</sequence>
<dbReference type="Gene3D" id="1.10.110.10">
    <property type="entry name" value="Plant lipid-transfer and hydrophobic proteins"/>
    <property type="match status" value="1"/>
</dbReference>
<evidence type="ECO:0000256" key="1">
    <source>
        <dbReference type="ARBA" id="ARBA00003211"/>
    </source>
</evidence>
<evidence type="ECO:0000313" key="9">
    <source>
        <dbReference type="EMBL" id="PON61452.1"/>
    </source>
</evidence>
<comment type="function">
    <text evidence="1">Plant non-specific lipid-transfer proteins transfer phospholipids as well as galactolipids across membranes. May play a role in wax or cutin deposition in the cell walls of expanding epidermal cells and certain secretory tissues.</text>
</comment>
<comment type="caution">
    <text evidence="9">The sequence shown here is derived from an EMBL/GenBank/DDBJ whole genome shotgun (WGS) entry which is preliminary data.</text>
</comment>
<evidence type="ECO:0000259" key="8">
    <source>
        <dbReference type="SMART" id="SM00499"/>
    </source>
</evidence>
<dbReference type="Proteomes" id="UP000237105">
    <property type="component" value="Unassembled WGS sequence"/>
</dbReference>
<evidence type="ECO:0000256" key="5">
    <source>
        <dbReference type="ARBA" id="ARBA00023121"/>
    </source>
</evidence>
<keyword evidence="10" id="KW-1185">Reference proteome</keyword>
<evidence type="ECO:0000313" key="10">
    <source>
        <dbReference type="Proteomes" id="UP000237105"/>
    </source>
</evidence>
<reference evidence="10" key="1">
    <citation type="submission" date="2016-06" db="EMBL/GenBank/DDBJ databases">
        <title>Parallel loss of symbiosis genes in relatives of nitrogen-fixing non-legume Parasponia.</title>
        <authorList>
            <person name="Van Velzen R."/>
            <person name="Holmer R."/>
            <person name="Bu F."/>
            <person name="Rutten L."/>
            <person name="Van Zeijl A."/>
            <person name="Liu W."/>
            <person name="Santuari L."/>
            <person name="Cao Q."/>
            <person name="Sharma T."/>
            <person name="Shen D."/>
            <person name="Roswanjaya Y."/>
            <person name="Wardhani T."/>
            <person name="Kalhor M.S."/>
            <person name="Jansen J."/>
            <person name="Van den Hoogen J."/>
            <person name="Gungor B."/>
            <person name="Hartog M."/>
            <person name="Hontelez J."/>
            <person name="Verver J."/>
            <person name="Yang W.-C."/>
            <person name="Schijlen E."/>
            <person name="Repin R."/>
            <person name="Schilthuizen M."/>
            <person name="Schranz E."/>
            <person name="Heidstra R."/>
            <person name="Miyata K."/>
            <person name="Fedorova E."/>
            <person name="Kohlen W."/>
            <person name="Bisseling T."/>
            <person name="Smit S."/>
            <person name="Geurts R."/>
        </authorList>
    </citation>
    <scope>NUCLEOTIDE SEQUENCE [LARGE SCALE GENOMIC DNA]</scope>
    <source>
        <strain evidence="10">cv. WU1-14</strain>
    </source>
</reference>
<dbReference type="Pfam" id="PF00234">
    <property type="entry name" value="Tryp_alpha_amyl"/>
    <property type="match status" value="1"/>
</dbReference>
<protein>
    <submittedName>
        <fullName evidence="9">HMW glutenin</fullName>
    </submittedName>
</protein>
<dbReference type="PANTHER" id="PTHR35496">
    <property type="entry name" value="2S SEED STORAGE PROTEIN 1-RELATED"/>
    <property type="match status" value="1"/>
</dbReference>
<dbReference type="GO" id="GO:0045735">
    <property type="term" value="F:nutrient reservoir activity"/>
    <property type="evidence" value="ECO:0007669"/>
    <property type="project" value="UniProtKB-KW"/>
</dbReference>
<keyword evidence="6" id="KW-0708">Seed storage protein</keyword>
<dbReference type="EMBL" id="JXTB01000121">
    <property type="protein sequence ID" value="PON61452.1"/>
    <property type="molecule type" value="Genomic_DNA"/>
</dbReference>
<dbReference type="SUPFAM" id="SSF47699">
    <property type="entry name" value="Bifunctional inhibitor/lipid-transfer protein/seed storage 2S albumin"/>
    <property type="match status" value="1"/>
</dbReference>
<keyword evidence="5" id="KW-0446">Lipid-binding</keyword>
<keyword evidence="3" id="KW-0813">Transport</keyword>
<evidence type="ECO:0000256" key="2">
    <source>
        <dbReference type="ARBA" id="ARBA00008262"/>
    </source>
</evidence>
<dbReference type="CDD" id="cd00261">
    <property type="entry name" value="AAI_SS"/>
    <property type="match status" value="1"/>
</dbReference>
<dbReference type="GO" id="GO:0008289">
    <property type="term" value="F:lipid binding"/>
    <property type="evidence" value="ECO:0007669"/>
    <property type="project" value="UniProtKB-KW"/>
</dbReference>
<evidence type="ECO:0000256" key="3">
    <source>
        <dbReference type="ARBA" id="ARBA00022448"/>
    </source>
</evidence>
<feature type="signal peptide" evidence="7">
    <location>
        <begin position="1"/>
        <end position="22"/>
    </location>
</feature>
<dbReference type="SMART" id="SM00499">
    <property type="entry name" value="AAI"/>
    <property type="match status" value="1"/>
</dbReference>
<gene>
    <name evidence="9" type="ORF">PanWU01x14_145720</name>
</gene>
<accession>A0A2P5CK81</accession>
<name>A0A2P5CK81_PARAD</name>
<dbReference type="OrthoDB" id="1922883at2759"/>
<dbReference type="PANTHER" id="PTHR35496:SF4">
    <property type="entry name" value="2S SULFUR-RICH SEED STORAGE PROTEIN 2-LIKE"/>
    <property type="match status" value="1"/>
</dbReference>
<organism evidence="9 10">
    <name type="scientific">Parasponia andersonii</name>
    <name type="common">Sponia andersonii</name>
    <dbReference type="NCBI Taxonomy" id="3476"/>
    <lineage>
        <taxon>Eukaryota</taxon>
        <taxon>Viridiplantae</taxon>
        <taxon>Streptophyta</taxon>
        <taxon>Embryophyta</taxon>
        <taxon>Tracheophyta</taxon>
        <taxon>Spermatophyta</taxon>
        <taxon>Magnoliopsida</taxon>
        <taxon>eudicotyledons</taxon>
        <taxon>Gunneridae</taxon>
        <taxon>Pentapetalae</taxon>
        <taxon>rosids</taxon>
        <taxon>fabids</taxon>
        <taxon>Rosales</taxon>
        <taxon>Cannabaceae</taxon>
        <taxon>Parasponia</taxon>
    </lineage>
</organism>
<evidence type="ECO:0000256" key="4">
    <source>
        <dbReference type="ARBA" id="ARBA00022761"/>
    </source>
</evidence>
<dbReference type="InterPro" id="IPR036312">
    <property type="entry name" value="Bifun_inhib/LTP/seed_sf"/>
</dbReference>
<dbReference type="InterPro" id="IPR000617">
    <property type="entry name" value="Napin/2SS/CON"/>
</dbReference>